<dbReference type="InterPro" id="IPR002539">
    <property type="entry name" value="MaoC-like_dom"/>
</dbReference>
<evidence type="ECO:0000313" key="4">
    <source>
        <dbReference type="EMBL" id="MFC6715082.1"/>
    </source>
</evidence>
<comment type="similarity">
    <text evidence="1">Belongs to the enoyl-CoA hydratase/isomerase family.</text>
</comment>
<name>A0ABW2AVC2_9MICO</name>
<comment type="caution">
    <text evidence="4">The sequence shown here is derived from an EMBL/GenBank/DDBJ whole genome shotgun (WGS) entry which is preliminary data.</text>
</comment>
<reference evidence="5" key="1">
    <citation type="journal article" date="2019" name="Int. J. Syst. Evol. Microbiol.">
        <title>The Global Catalogue of Microorganisms (GCM) 10K type strain sequencing project: providing services to taxonomists for standard genome sequencing and annotation.</title>
        <authorList>
            <consortium name="The Broad Institute Genomics Platform"/>
            <consortium name="The Broad Institute Genome Sequencing Center for Infectious Disease"/>
            <person name="Wu L."/>
            <person name="Ma J."/>
        </authorList>
    </citation>
    <scope>NUCLEOTIDE SEQUENCE [LARGE SCALE GENOMIC DNA]</scope>
    <source>
        <strain evidence="5">NBRC 106593</strain>
    </source>
</reference>
<evidence type="ECO:0000256" key="1">
    <source>
        <dbReference type="ARBA" id="ARBA00005254"/>
    </source>
</evidence>
<dbReference type="RefSeq" id="WP_377823922.1">
    <property type="nucleotide sequence ID" value="NZ_JBHSWJ010000002.1"/>
</dbReference>
<dbReference type="SUPFAM" id="SSF54637">
    <property type="entry name" value="Thioesterase/thiol ester dehydrase-isomerase"/>
    <property type="match status" value="2"/>
</dbReference>
<accession>A0ABW2AVC2</accession>
<dbReference type="InterPro" id="IPR029069">
    <property type="entry name" value="HotDog_dom_sf"/>
</dbReference>
<feature type="domain" description="MaoC-like" evidence="2">
    <location>
        <begin position="162"/>
        <end position="264"/>
    </location>
</feature>
<dbReference type="Pfam" id="PF22622">
    <property type="entry name" value="MFE-2_hydrat-2_N"/>
    <property type="match status" value="1"/>
</dbReference>
<dbReference type="PANTHER" id="PTHR13078:SF56">
    <property type="entry name" value="PEROXISOMAL MULTIFUNCTIONAL ENZYME TYPE 2"/>
    <property type="match status" value="1"/>
</dbReference>
<organism evidence="4 5">
    <name type="scientific">Branchiibius cervicis</name>
    <dbReference type="NCBI Taxonomy" id="908252"/>
    <lineage>
        <taxon>Bacteria</taxon>
        <taxon>Bacillati</taxon>
        <taxon>Actinomycetota</taxon>
        <taxon>Actinomycetes</taxon>
        <taxon>Micrococcales</taxon>
        <taxon>Dermacoccaceae</taxon>
        <taxon>Branchiibius</taxon>
    </lineage>
</organism>
<sequence length="283" mass="30160">MSLDLAAVGRQSEAVEVSWTPDDCALYALGVGAGQDNPGQELAYTTDNTHEVAQQVLPVFGVVLTQFRARGHRIDIGSYDPAHLVHAEQEVSVSGPIPVSGTLQVSSRVAGIYDKGSGALVVTETTGTVAGAAQPLVTTRSSVFIRGEGGFGVKGPSAAWQRPDRDPDKTLECATRRDQALLYRLSGDHNPLHTDPWFAGRAGFPRPILHGMCTYGVVSRVLLNAFAGGEVSAFSSMSARFSRPVFPGDSLRVQVWNEADGLLFVVENAEGTAVLDRGRFVTH</sequence>
<proteinExistence type="inferred from homology"/>
<evidence type="ECO:0000259" key="3">
    <source>
        <dbReference type="Pfam" id="PF22622"/>
    </source>
</evidence>
<dbReference type="InterPro" id="IPR054357">
    <property type="entry name" value="MFE-2_N"/>
</dbReference>
<gene>
    <name evidence="4" type="ORF">ACFQBT_15220</name>
</gene>
<evidence type="ECO:0000313" key="5">
    <source>
        <dbReference type="Proteomes" id="UP001596356"/>
    </source>
</evidence>
<dbReference type="Proteomes" id="UP001596356">
    <property type="component" value="Unassembled WGS sequence"/>
</dbReference>
<evidence type="ECO:0000259" key="2">
    <source>
        <dbReference type="Pfam" id="PF01575"/>
    </source>
</evidence>
<feature type="domain" description="Peroxisomal multifunctional enzyme type 2-like N-terminal" evidence="3">
    <location>
        <begin position="19"/>
        <end position="147"/>
    </location>
</feature>
<dbReference type="PANTHER" id="PTHR13078">
    <property type="entry name" value="PEROXISOMAL MULTIFUNCTIONAL ENZYME TYPE 2-RELATED"/>
    <property type="match status" value="1"/>
</dbReference>
<protein>
    <submittedName>
        <fullName evidence="4">MaoC/PaaZ C-terminal domain-containing protein</fullName>
    </submittedName>
</protein>
<dbReference type="CDD" id="cd03448">
    <property type="entry name" value="HDE_HSD"/>
    <property type="match status" value="1"/>
</dbReference>
<dbReference type="EMBL" id="JBHSWJ010000002">
    <property type="protein sequence ID" value="MFC6715082.1"/>
    <property type="molecule type" value="Genomic_DNA"/>
</dbReference>
<dbReference type="Pfam" id="PF01575">
    <property type="entry name" value="MaoC_dehydratas"/>
    <property type="match status" value="1"/>
</dbReference>
<keyword evidence="5" id="KW-1185">Reference proteome</keyword>
<dbReference type="Gene3D" id="3.10.129.10">
    <property type="entry name" value="Hotdog Thioesterase"/>
    <property type="match status" value="2"/>
</dbReference>